<gene>
    <name evidence="14" type="primary">folK</name>
    <name evidence="14" type="ORF">IAC06_02600</name>
</gene>
<evidence type="ECO:0000313" key="14">
    <source>
        <dbReference type="EMBL" id="MBO8451761.1"/>
    </source>
</evidence>
<keyword evidence="7" id="KW-0418">Kinase</keyword>
<reference evidence="14" key="1">
    <citation type="submission" date="2020-10" db="EMBL/GenBank/DDBJ databases">
        <authorList>
            <person name="Gilroy R."/>
        </authorList>
    </citation>
    <scope>NUCLEOTIDE SEQUENCE</scope>
    <source>
        <strain evidence="14">B1-20833</strain>
    </source>
</reference>
<keyword evidence="8" id="KW-0067">ATP-binding</keyword>
<evidence type="ECO:0000256" key="11">
    <source>
        <dbReference type="ARBA" id="ARBA00029766"/>
    </source>
</evidence>
<dbReference type="Gene3D" id="3.30.70.560">
    <property type="entry name" value="7,8-Dihydro-6-hydroxymethylpterin-pyrophosphokinase HPPK"/>
    <property type="match status" value="1"/>
</dbReference>
<keyword evidence="5 14" id="KW-0808">Transferase</keyword>
<evidence type="ECO:0000256" key="10">
    <source>
        <dbReference type="ARBA" id="ARBA00029409"/>
    </source>
</evidence>
<evidence type="ECO:0000256" key="8">
    <source>
        <dbReference type="ARBA" id="ARBA00022840"/>
    </source>
</evidence>
<evidence type="ECO:0000256" key="7">
    <source>
        <dbReference type="ARBA" id="ARBA00022777"/>
    </source>
</evidence>
<dbReference type="EMBL" id="JADIMI010000021">
    <property type="protein sequence ID" value="MBO8451761.1"/>
    <property type="molecule type" value="Genomic_DNA"/>
</dbReference>
<comment type="similarity">
    <text evidence="2">Belongs to the HPPK family.</text>
</comment>
<evidence type="ECO:0000256" key="2">
    <source>
        <dbReference type="ARBA" id="ARBA00005810"/>
    </source>
</evidence>
<dbReference type="SUPFAM" id="SSF55083">
    <property type="entry name" value="6-hydroxymethyl-7,8-dihydropterin pyrophosphokinase, HPPK"/>
    <property type="match status" value="1"/>
</dbReference>
<reference evidence="14" key="2">
    <citation type="journal article" date="2021" name="PeerJ">
        <title>Extensive microbial diversity within the chicken gut microbiome revealed by metagenomics and culture.</title>
        <authorList>
            <person name="Gilroy R."/>
            <person name="Ravi A."/>
            <person name="Getino M."/>
            <person name="Pursley I."/>
            <person name="Horton D.L."/>
            <person name="Alikhan N.F."/>
            <person name="Baker D."/>
            <person name="Gharbi K."/>
            <person name="Hall N."/>
            <person name="Watson M."/>
            <person name="Adriaenssens E.M."/>
            <person name="Foster-Nyarko E."/>
            <person name="Jarju S."/>
            <person name="Secka A."/>
            <person name="Antonio M."/>
            <person name="Oren A."/>
            <person name="Chaudhuri R.R."/>
            <person name="La Ragione R."/>
            <person name="Hildebrand F."/>
            <person name="Pallen M.J."/>
        </authorList>
    </citation>
    <scope>NUCLEOTIDE SEQUENCE</scope>
    <source>
        <strain evidence="14">B1-20833</strain>
    </source>
</reference>
<evidence type="ECO:0000256" key="4">
    <source>
        <dbReference type="ARBA" id="ARBA00016218"/>
    </source>
</evidence>
<proteinExistence type="inferred from homology"/>
<evidence type="ECO:0000256" key="1">
    <source>
        <dbReference type="ARBA" id="ARBA00005051"/>
    </source>
</evidence>
<organism evidence="14 15">
    <name type="scientific">Candidatus Cryptobacteroides intestinavium</name>
    <dbReference type="NCBI Taxonomy" id="2840766"/>
    <lineage>
        <taxon>Bacteria</taxon>
        <taxon>Pseudomonadati</taxon>
        <taxon>Bacteroidota</taxon>
        <taxon>Bacteroidia</taxon>
        <taxon>Bacteroidales</taxon>
        <taxon>Candidatus Cryptobacteroides</taxon>
    </lineage>
</organism>
<comment type="pathway">
    <text evidence="1">Cofactor biosynthesis; tetrahydrofolate biosynthesis; 2-amino-4-hydroxy-6-hydroxymethyl-7,8-dihydropteridine diphosphate from 7,8-dihydroneopterin triphosphate: step 4/4.</text>
</comment>
<evidence type="ECO:0000313" key="15">
    <source>
        <dbReference type="Proteomes" id="UP000823661"/>
    </source>
</evidence>
<dbReference type="GO" id="GO:0003848">
    <property type="term" value="F:2-amino-4-hydroxy-6-hydroxymethyldihydropteridine diphosphokinase activity"/>
    <property type="evidence" value="ECO:0007669"/>
    <property type="project" value="UniProtKB-EC"/>
</dbReference>
<comment type="function">
    <text evidence="10">Catalyzes the transfer of pyrophosphate from adenosine triphosphate (ATP) to 6-hydroxymethyl-7,8-dihydropterin, an enzymatic step in folate biosynthesis pathway.</text>
</comment>
<evidence type="ECO:0000256" key="9">
    <source>
        <dbReference type="ARBA" id="ARBA00022909"/>
    </source>
</evidence>
<evidence type="ECO:0000256" key="3">
    <source>
        <dbReference type="ARBA" id="ARBA00013253"/>
    </source>
</evidence>
<evidence type="ECO:0000256" key="6">
    <source>
        <dbReference type="ARBA" id="ARBA00022741"/>
    </source>
</evidence>
<evidence type="ECO:0000256" key="12">
    <source>
        <dbReference type="ARBA" id="ARBA00033413"/>
    </source>
</evidence>
<dbReference type="CDD" id="cd00483">
    <property type="entry name" value="HPPK"/>
    <property type="match status" value="1"/>
</dbReference>
<keyword evidence="9" id="KW-0289">Folate biosynthesis</keyword>
<keyword evidence="6" id="KW-0547">Nucleotide-binding</keyword>
<protein>
    <recommendedName>
        <fullName evidence="4">2-amino-4-hydroxy-6-hydroxymethyldihydropteridine pyrophosphokinase</fullName>
        <ecNumber evidence="3">2.7.6.3</ecNumber>
    </recommendedName>
    <alternativeName>
        <fullName evidence="11">6-hydroxymethyl-7,8-dihydropterin pyrophosphokinase</fullName>
    </alternativeName>
    <alternativeName>
        <fullName evidence="12">7,8-dihydro-6-hydroxymethylpterin-pyrophosphokinase</fullName>
    </alternativeName>
</protein>
<dbReference type="EC" id="2.7.6.3" evidence="3"/>
<dbReference type="GO" id="GO:0016301">
    <property type="term" value="F:kinase activity"/>
    <property type="evidence" value="ECO:0007669"/>
    <property type="project" value="UniProtKB-KW"/>
</dbReference>
<sequence length="156" mass="17814">MLTDQIDLYLGLGSNSGDRKASLHRALEMLDSALGTHYDAVSDFIETEPWGFDSPDLFLNAVVRYVLDVPCGTEICRFAHSILDKCKEIERKMGRTGSPEYDDSGHRIYHSRIIDIDILLLGDFRIDEDDLKIPHPLMLERDFVMIPLRQIIKGHI</sequence>
<dbReference type="AlphaFoldDB" id="A0A9D9EPA4"/>
<evidence type="ECO:0000259" key="13">
    <source>
        <dbReference type="Pfam" id="PF01288"/>
    </source>
</evidence>
<comment type="caution">
    <text evidence="14">The sequence shown here is derived from an EMBL/GenBank/DDBJ whole genome shotgun (WGS) entry which is preliminary data.</text>
</comment>
<name>A0A9D9EPA4_9BACT</name>
<dbReference type="Proteomes" id="UP000823661">
    <property type="component" value="Unassembled WGS sequence"/>
</dbReference>
<dbReference type="Pfam" id="PF01288">
    <property type="entry name" value="HPPK"/>
    <property type="match status" value="1"/>
</dbReference>
<accession>A0A9D9EPA4</accession>
<dbReference type="GO" id="GO:0046656">
    <property type="term" value="P:folic acid biosynthetic process"/>
    <property type="evidence" value="ECO:0007669"/>
    <property type="project" value="UniProtKB-KW"/>
</dbReference>
<dbReference type="PANTHER" id="PTHR43071:SF1">
    <property type="entry name" value="2-AMINO-4-HYDROXY-6-HYDROXYMETHYLDIHYDROPTERIDINE PYROPHOSPHOKINASE"/>
    <property type="match status" value="1"/>
</dbReference>
<dbReference type="InterPro" id="IPR035907">
    <property type="entry name" value="Hppk_sf"/>
</dbReference>
<dbReference type="InterPro" id="IPR000550">
    <property type="entry name" value="Hppk"/>
</dbReference>
<feature type="domain" description="7,8-dihydro-6-hydroxymethylpterin-pyrophosphokinase" evidence="13">
    <location>
        <begin position="9"/>
        <end position="152"/>
    </location>
</feature>
<dbReference type="NCBIfam" id="TIGR01498">
    <property type="entry name" value="folK"/>
    <property type="match status" value="1"/>
</dbReference>
<evidence type="ECO:0000256" key="5">
    <source>
        <dbReference type="ARBA" id="ARBA00022679"/>
    </source>
</evidence>
<dbReference type="GO" id="GO:0005524">
    <property type="term" value="F:ATP binding"/>
    <property type="evidence" value="ECO:0007669"/>
    <property type="project" value="UniProtKB-KW"/>
</dbReference>
<dbReference type="PANTHER" id="PTHR43071">
    <property type="entry name" value="2-AMINO-4-HYDROXY-6-HYDROXYMETHYLDIHYDROPTERIDINE PYROPHOSPHOKINASE"/>
    <property type="match status" value="1"/>
</dbReference>